<keyword evidence="3" id="KW-1185">Reference proteome</keyword>
<dbReference type="EMBL" id="JACRSV010000002">
    <property type="protein sequence ID" value="MBC8560121.1"/>
    <property type="molecule type" value="Genomic_DNA"/>
</dbReference>
<dbReference type="AlphaFoldDB" id="A0A926E2J9"/>
<dbReference type="SUPFAM" id="SSF54862">
    <property type="entry name" value="4Fe-4S ferredoxins"/>
    <property type="match status" value="1"/>
</dbReference>
<accession>A0A926E2J9</accession>
<evidence type="ECO:0000313" key="3">
    <source>
        <dbReference type="Proteomes" id="UP000610760"/>
    </source>
</evidence>
<dbReference type="InterPro" id="IPR052911">
    <property type="entry name" value="Corrinoid_activation_enz"/>
</dbReference>
<gene>
    <name evidence="2" type="ORF">H8710_08580</name>
</gene>
<reference evidence="2" key="1">
    <citation type="submission" date="2020-08" db="EMBL/GenBank/DDBJ databases">
        <title>Genome public.</title>
        <authorList>
            <person name="Liu C."/>
            <person name="Sun Q."/>
        </authorList>
    </citation>
    <scope>NUCLEOTIDE SEQUENCE</scope>
    <source>
        <strain evidence="2">NSJ-33</strain>
    </source>
</reference>
<protein>
    <submittedName>
        <fullName evidence="2">4Fe-4S binding protein</fullName>
    </submittedName>
</protein>
<dbReference type="RefSeq" id="WP_249295084.1">
    <property type="nucleotide sequence ID" value="NZ_JACRSV010000002.1"/>
</dbReference>
<feature type="domain" description="4Fe-4S ferredoxin-type" evidence="1">
    <location>
        <begin position="34"/>
        <end position="63"/>
    </location>
</feature>
<dbReference type="Pfam" id="PF14697">
    <property type="entry name" value="Fer4_21"/>
    <property type="match status" value="1"/>
</dbReference>
<organism evidence="2 3">
    <name type="scientific">Fumia xinanensis</name>
    <dbReference type="NCBI Taxonomy" id="2763659"/>
    <lineage>
        <taxon>Bacteria</taxon>
        <taxon>Bacillati</taxon>
        <taxon>Bacillota</taxon>
        <taxon>Clostridia</taxon>
        <taxon>Eubacteriales</taxon>
        <taxon>Oscillospiraceae</taxon>
        <taxon>Fumia</taxon>
    </lineage>
</organism>
<feature type="domain" description="4Fe-4S ferredoxin-type" evidence="1">
    <location>
        <begin position="4"/>
        <end position="33"/>
    </location>
</feature>
<dbReference type="InterPro" id="IPR017896">
    <property type="entry name" value="4Fe4S_Fe-S-bd"/>
</dbReference>
<dbReference type="PROSITE" id="PS51379">
    <property type="entry name" value="4FE4S_FER_2"/>
    <property type="match status" value="2"/>
</dbReference>
<sequence length="234" mass="25095">MLRKIIRIDEEKCNGCGLCAEACHEGAIGMVDGKAKLLRDDYCDGLGDCLPVCPTGAITFEKREAAAYDEGAVKAAMAEREGKKAPLPCGCPGSNSKAIRREAANTVPAVSGAESMLNQWPVQIKLAPVNAPYFDGANLLIAADCSAYAYGDFHRTFIKNRITLIGCPKLDEGDYADKLTAILSHNDVKSLTVVRMEVPCCGGIEQAAKRALQQSGKFIPWQVVTISTDGRILD</sequence>
<dbReference type="Gene3D" id="3.30.70.20">
    <property type="match status" value="1"/>
</dbReference>
<evidence type="ECO:0000259" key="1">
    <source>
        <dbReference type="PROSITE" id="PS51379"/>
    </source>
</evidence>
<evidence type="ECO:0000313" key="2">
    <source>
        <dbReference type="EMBL" id="MBC8560121.1"/>
    </source>
</evidence>
<dbReference type="Proteomes" id="UP000610760">
    <property type="component" value="Unassembled WGS sequence"/>
</dbReference>
<comment type="caution">
    <text evidence="2">The sequence shown here is derived from an EMBL/GenBank/DDBJ whole genome shotgun (WGS) entry which is preliminary data.</text>
</comment>
<proteinExistence type="predicted"/>
<name>A0A926E2J9_9FIRM</name>
<dbReference type="PANTHER" id="PTHR42895">
    <property type="entry name" value="IRON-SULFUR CLUSTER-BINDING PROTEIN-RELATED"/>
    <property type="match status" value="1"/>
</dbReference>
<dbReference type="PANTHER" id="PTHR42895:SF1">
    <property type="entry name" value="IRON-SULFUR CLUSTER PROTEIN"/>
    <property type="match status" value="1"/>
</dbReference>